<accession>A0A6S6WN18</accession>
<name>A0A6S6WN18_9GAMM</name>
<dbReference type="PANTHER" id="PTHR31377">
    <property type="entry name" value="AGMATINE DEIMINASE-RELATED"/>
    <property type="match status" value="1"/>
</dbReference>
<evidence type="ECO:0000313" key="3">
    <source>
        <dbReference type="Proteomes" id="UP000481517"/>
    </source>
</evidence>
<dbReference type="Pfam" id="PF04371">
    <property type="entry name" value="PAD_porph"/>
    <property type="match status" value="1"/>
</dbReference>
<gene>
    <name evidence="2" type="primary">aguA</name>
    <name evidence="2" type="ORF">PSI9734_00947</name>
</gene>
<reference evidence="2 3" key="1">
    <citation type="submission" date="2020-02" db="EMBL/GenBank/DDBJ databases">
        <authorList>
            <person name="Rodrigo-Torres L."/>
            <person name="Arahal R. D."/>
            <person name="Lucena T."/>
        </authorList>
    </citation>
    <scope>NUCLEOTIDE SEQUENCE [LARGE SCALE GENOMIC DNA]</scope>
    <source>
        <strain evidence="2 3">CECT 9734</strain>
    </source>
</reference>
<dbReference type="GO" id="GO:0009446">
    <property type="term" value="P:putrescine biosynthetic process"/>
    <property type="evidence" value="ECO:0007669"/>
    <property type="project" value="InterPro"/>
</dbReference>
<organism evidence="2 3">
    <name type="scientific">Pseudidiomarina piscicola</name>
    <dbReference type="NCBI Taxonomy" id="2614830"/>
    <lineage>
        <taxon>Bacteria</taxon>
        <taxon>Pseudomonadati</taxon>
        <taxon>Pseudomonadota</taxon>
        <taxon>Gammaproteobacteria</taxon>
        <taxon>Alteromonadales</taxon>
        <taxon>Idiomarinaceae</taxon>
        <taxon>Pseudidiomarina</taxon>
    </lineage>
</organism>
<dbReference type="GO" id="GO:0047632">
    <property type="term" value="F:agmatine deiminase activity"/>
    <property type="evidence" value="ECO:0007669"/>
    <property type="project" value="UniProtKB-EC"/>
</dbReference>
<dbReference type="EMBL" id="CADCXY010000001">
    <property type="protein sequence ID" value="CAB0150393.1"/>
    <property type="molecule type" value="Genomic_DNA"/>
</dbReference>
<proteinExistence type="predicted"/>
<keyword evidence="3" id="KW-1185">Reference proteome</keyword>
<sequence>MKLLAGWQHQGPLLALWPYRNDVWRANAFFVQQRLLQMLAAITPFHPVKLGIHPPQINTALRMIPKALEWFPIAYDDAWARDIAPLIVHDSKAYSAVGARFDGWQGVHQSYARDQRFAASLAARMNSPFSALPVVFEGGMLSHDGNGTALVHAHSLKKRNPTMRLMQLQRLLQERLQLQRIIWIHSPLAADETGGHVDNQIQFIGQDTIVAAASVHDNAWNQELEALQQQPWAAEYRWLMLPPTTTYKEDPALYHDIRQHAGALTRGQRPVLRSYVNLISLPNVLVLPQFSQASDLDALRVLQQGVPTRTVVPVDGREFVRGGGGPHCLTTEIIDRRLALI</sequence>
<dbReference type="InterPro" id="IPR007466">
    <property type="entry name" value="Peptidyl-Arg-deiminase_porph"/>
</dbReference>
<dbReference type="GO" id="GO:0004668">
    <property type="term" value="F:protein-arginine deiminase activity"/>
    <property type="evidence" value="ECO:0007669"/>
    <property type="project" value="InterPro"/>
</dbReference>
<dbReference type="SUPFAM" id="SSF55909">
    <property type="entry name" value="Pentein"/>
    <property type="match status" value="1"/>
</dbReference>
<dbReference type="PANTHER" id="PTHR31377:SF0">
    <property type="entry name" value="AGMATINE DEIMINASE-RELATED"/>
    <property type="match status" value="1"/>
</dbReference>
<evidence type="ECO:0000256" key="1">
    <source>
        <dbReference type="ARBA" id="ARBA00022801"/>
    </source>
</evidence>
<dbReference type="RefSeq" id="WP_173919924.1">
    <property type="nucleotide sequence ID" value="NZ_CADCXY010000001.1"/>
</dbReference>
<dbReference type="AlphaFoldDB" id="A0A6S6WN18"/>
<protein>
    <submittedName>
        <fullName evidence="2">Agmatine deiminase</fullName>
        <ecNumber evidence="2">3.5.3.12</ecNumber>
    </submittedName>
</protein>
<dbReference type="Proteomes" id="UP000481517">
    <property type="component" value="Unassembled WGS sequence"/>
</dbReference>
<keyword evidence="1 2" id="KW-0378">Hydrolase</keyword>
<dbReference type="EC" id="3.5.3.12" evidence="2"/>
<evidence type="ECO:0000313" key="2">
    <source>
        <dbReference type="EMBL" id="CAB0150393.1"/>
    </source>
</evidence>
<dbReference type="Gene3D" id="3.75.10.10">
    <property type="entry name" value="L-arginine/glycine Amidinotransferase, Chain A"/>
    <property type="match status" value="1"/>
</dbReference>